<keyword evidence="1" id="KW-1133">Transmembrane helix</keyword>
<evidence type="ECO:0000259" key="2">
    <source>
        <dbReference type="PROSITE" id="PS50930"/>
    </source>
</evidence>
<feature type="transmembrane region" description="Helical" evidence="1">
    <location>
        <begin position="56"/>
        <end position="78"/>
    </location>
</feature>
<comment type="caution">
    <text evidence="3">The sequence shown here is derived from an EMBL/GenBank/DDBJ whole genome shotgun (WGS) entry which is preliminary data.</text>
</comment>
<feature type="transmembrane region" description="Helical" evidence="1">
    <location>
        <begin position="18"/>
        <end position="36"/>
    </location>
</feature>
<keyword evidence="1" id="KW-0472">Membrane</keyword>
<dbReference type="PANTHER" id="PTHR37299">
    <property type="entry name" value="TRANSCRIPTIONAL REGULATOR-RELATED"/>
    <property type="match status" value="1"/>
</dbReference>
<dbReference type="SMART" id="SM00850">
    <property type="entry name" value="LytTR"/>
    <property type="match status" value="1"/>
</dbReference>
<evidence type="ECO:0000313" key="3">
    <source>
        <dbReference type="EMBL" id="MBC3790904.1"/>
    </source>
</evidence>
<dbReference type="InterPro" id="IPR007492">
    <property type="entry name" value="LytTR_DNA-bd_dom"/>
</dbReference>
<dbReference type="InterPro" id="IPR046947">
    <property type="entry name" value="LytR-like"/>
</dbReference>
<feature type="domain" description="HTH LytTR-type" evidence="2">
    <location>
        <begin position="227"/>
        <end position="322"/>
    </location>
</feature>
<keyword evidence="4" id="KW-1185">Reference proteome</keyword>
<gene>
    <name evidence="3" type="ORF">FH603_1401</name>
</gene>
<dbReference type="Proteomes" id="UP000700732">
    <property type="component" value="Unassembled WGS sequence"/>
</dbReference>
<accession>A0ABR6W2S1</accession>
<organism evidence="3 4">
    <name type="scientific">Spirosoma utsteinense</name>
    <dbReference type="NCBI Taxonomy" id="2585773"/>
    <lineage>
        <taxon>Bacteria</taxon>
        <taxon>Pseudomonadati</taxon>
        <taxon>Bacteroidota</taxon>
        <taxon>Cytophagia</taxon>
        <taxon>Cytophagales</taxon>
        <taxon>Cytophagaceae</taxon>
        <taxon>Spirosoma</taxon>
    </lineage>
</organism>
<keyword evidence="1" id="KW-0812">Transmembrane</keyword>
<dbReference type="RefSeq" id="WP_186736714.1">
    <property type="nucleotide sequence ID" value="NZ_VFIA01000006.1"/>
</dbReference>
<reference evidence="3 4" key="1">
    <citation type="submission" date="2019-06" db="EMBL/GenBank/DDBJ databases">
        <title>Spirosoma utsteinense sp. nov. isolated from Antarctic ice-free soils.</title>
        <authorList>
            <person name="Tahon G."/>
        </authorList>
    </citation>
    <scope>NUCLEOTIDE SEQUENCE [LARGE SCALE GENOMIC DNA]</scope>
    <source>
        <strain evidence="3 4">LMG 31447</strain>
    </source>
</reference>
<dbReference type="Pfam" id="PF04397">
    <property type="entry name" value="LytTR"/>
    <property type="match status" value="1"/>
</dbReference>
<dbReference type="EMBL" id="VFIA01000006">
    <property type="protein sequence ID" value="MBC3790904.1"/>
    <property type="molecule type" value="Genomic_DNA"/>
</dbReference>
<dbReference type="Gene3D" id="2.40.50.1020">
    <property type="entry name" value="LytTr DNA-binding domain"/>
    <property type="match status" value="1"/>
</dbReference>
<evidence type="ECO:0000313" key="4">
    <source>
        <dbReference type="Proteomes" id="UP000700732"/>
    </source>
</evidence>
<proteinExistence type="predicted"/>
<sequence length="341" mass="39342">MNSVQLDRIFLKKPLHSVYLLMGVVLIIEGLSWTSMFSMKLGKLSAIGGFWPYLSILFRGVIIPELFTAYILAILLNLHHKRFNITSVELTPRGISRYEIQLLPTLLISFLVFNPVTETVRFLLEQFPSYSFSQYINFYLIDTFSWGIYLRYVMPVLLIGYLAINISLIADYSYQRQIAQEAAEAQAAEASQAALALSAAFTSKPTLTASPYLPHLKGKNAYGELDFPVSDVYFFTIEDRSYYAELAKGRYAVVKTLNELETELDPNRFFRVKRDYIVNRHAVLNYAYWENGKYIVRLNTPDRHEIVVPRARMQVFREWLQETQQPFLNETSENSSQTVDA</sequence>
<feature type="transmembrane region" description="Helical" evidence="1">
    <location>
        <begin position="98"/>
        <end position="116"/>
    </location>
</feature>
<protein>
    <recommendedName>
        <fullName evidence="2">HTH LytTR-type domain-containing protein</fullName>
    </recommendedName>
</protein>
<name>A0ABR6W2S1_9BACT</name>
<dbReference type="PROSITE" id="PS50930">
    <property type="entry name" value="HTH_LYTTR"/>
    <property type="match status" value="1"/>
</dbReference>
<feature type="transmembrane region" description="Helical" evidence="1">
    <location>
        <begin position="149"/>
        <end position="170"/>
    </location>
</feature>
<dbReference type="PANTHER" id="PTHR37299:SF1">
    <property type="entry name" value="STAGE 0 SPORULATION PROTEIN A HOMOLOG"/>
    <property type="match status" value="1"/>
</dbReference>
<evidence type="ECO:0000256" key="1">
    <source>
        <dbReference type="SAM" id="Phobius"/>
    </source>
</evidence>